<dbReference type="InterPro" id="IPR022655">
    <property type="entry name" value="DUF1553"/>
</dbReference>
<evidence type="ECO:0000259" key="1">
    <source>
        <dbReference type="Pfam" id="PF07583"/>
    </source>
</evidence>
<feature type="domain" description="DUF1553" evidence="2">
    <location>
        <begin position="776"/>
        <end position="1032"/>
    </location>
</feature>
<dbReference type="GO" id="GO:0020037">
    <property type="term" value="F:heme binding"/>
    <property type="evidence" value="ECO:0007669"/>
    <property type="project" value="InterPro"/>
</dbReference>
<dbReference type="PANTHER" id="PTHR35889:SF3">
    <property type="entry name" value="F-BOX DOMAIN-CONTAINING PROTEIN"/>
    <property type="match status" value="1"/>
</dbReference>
<dbReference type="Gene3D" id="2.60.120.200">
    <property type="match status" value="1"/>
</dbReference>
<evidence type="ECO:0000259" key="3">
    <source>
        <dbReference type="Pfam" id="PF07635"/>
    </source>
</evidence>
<dbReference type="PROSITE" id="PS51318">
    <property type="entry name" value="TAT"/>
    <property type="match status" value="1"/>
</dbReference>
<dbReference type="PANTHER" id="PTHR35889">
    <property type="entry name" value="CYCLOINULO-OLIGOSACCHARIDE FRUCTANOTRANSFERASE-RELATED"/>
    <property type="match status" value="1"/>
</dbReference>
<dbReference type="InterPro" id="IPR011429">
    <property type="entry name" value="Cyt_c_Planctomycete-type"/>
</dbReference>
<feature type="domain" description="DUF1549" evidence="1">
    <location>
        <begin position="180"/>
        <end position="386"/>
    </location>
</feature>
<dbReference type="InterPro" id="IPR036909">
    <property type="entry name" value="Cyt_c-like_dom_sf"/>
</dbReference>
<evidence type="ECO:0000313" key="4">
    <source>
        <dbReference type="EMBL" id="TWT66252.1"/>
    </source>
</evidence>
<dbReference type="SUPFAM" id="SSF49899">
    <property type="entry name" value="Concanavalin A-like lectins/glucanases"/>
    <property type="match status" value="1"/>
</dbReference>
<reference evidence="4 5" key="1">
    <citation type="submission" date="2019-02" db="EMBL/GenBank/DDBJ databases">
        <title>Deep-cultivation of Planctomycetes and their phenomic and genomic characterization uncovers novel biology.</title>
        <authorList>
            <person name="Wiegand S."/>
            <person name="Jogler M."/>
            <person name="Boedeker C."/>
            <person name="Pinto D."/>
            <person name="Vollmers J."/>
            <person name="Rivas-Marin E."/>
            <person name="Kohn T."/>
            <person name="Peeters S.H."/>
            <person name="Heuer A."/>
            <person name="Rast P."/>
            <person name="Oberbeckmann S."/>
            <person name="Bunk B."/>
            <person name="Jeske O."/>
            <person name="Meyerdierks A."/>
            <person name="Storesund J.E."/>
            <person name="Kallscheuer N."/>
            <person name="Luecker S."/>
            <person name="Lage O.M."/>
            <person name="Pohl T."/>
            <person name="Merkel B.J."/>
            <person name="Hornburger P."/>
            <person name="Mueller R.-W."/>
            <person name="Bruemmer F."/>
            <person name="Labrenz M."/>
            <person name="Spormann A.M."/>
            <person name="Op Den Camp H."/>
            <person name="Overmann J."/>
            <person name="Amann R."/>
            <person name="Jetten M.S.M."/>
            <person name="Mascher T."/>
            <person name="Medema M.H."/>
            <person name="Devos D.P."/>
            <person name="Kaster A.-K."/>
            <person name="Ovreas L."/>
            <person name="Rohde M."/>
            <person name="Galperin M.Y."/>
            <person name="Jogler C."/>
        </authorList>
    </citation>
    <scope>NUCLEOTIDE SEQUENCE [LARGE SCALE GENOMIC DNA]</scope>
    <source>
        <strain evidence="4 5">Pla123a</strain>
    </source>
</reference>
<evidence type="ECO:0000259" key="2">
    <source>
        <dbReference type="Pfam" id="PF07587"/>
    </source>
</evidence>
<dbReference type="SUPFAM" id="SSF46626">
    <property type="entry name" value="Cytochrome c"/>
    <property type="match status" value="1"/>
</dbReference>
<dbReference type="Pfam" id="PF07587">
    <property type="entry name" value="PSD1"/>
    <property type="match status" value="1"/>
</dbReference>
<organism evidence="4 5">
    <name type="scientific">Posidoniimonas polymericola</name>
    <dbReference type="NCBI Taxonomy" id="2528002"/>
    <lineage>
        <taxon>Bacteria</taxon>
        <taxon>Pseudomonadati</taxon>
        <taxon>Planctomycetota</taxon>
        <taxon>Planctomycetia</taxon>
        <taxon>Pirellulales</taxon>
        <taxon>Lacipirellulaceae</taxon>
        <taxon>Posidoniimonas</taxon>
    </lineage>
</organism>
<gene>
    <name evidence="4" type="ORF">Pla123a_47760</name>
</gene>
<dbReference type="InterPro" id="IPR006311">
    <property type="entry name" value="TAT_signal"/>
</dbReference>
<sequence>MNYSPNNESSMISRRPYDNGLVVMPRRAARREWRASRRRLLLKSLAAVLAAAAACIANEAAQADDSVPELSHLVRPILSDKCFYCHGPDEANRPTDLRMDTPEGIRQAFDGGLKKSLAWRRIAADDDADRMPPAGSHKPLTAAEKQTLQDWVAAGAVWSPHWAFVPPVKAEPPREYSAHPVDAFVRRRLHREGLAPSGRASREKLIRRVTFDLHGLPPTIEEIDDFVQDTRPDAWGRVIDRLLASPRYGERMAVSWLDGARYADTNGYQNDFRRTMWPWRDWVINAFNRNMPFDQFTIEQIAGDLLPEPTNEQRIASGFNRNNRTVTEAGSIPEEWLVENVIDRVETTSTVFLGLTMGCARCHDHKFDPISQQEFYEFYAFFNNIEEEGVYSEVRGNVGPVVECLSEADRLELARLESRVRLETKSLAESRSSAIASLREWAVETPLPRAIPTTAAVRLDGAPFAAVAEHEKVVSPNAASHLPKTENAFLGPVATLEGDQWLEYEGLFEPHADRPFTLTAWVKRLGGGVILSKMADSDAYRGIDWMLDEGNHLVTHFIDRWPESALKMTTKKPLAEGVWTHVAVAYDGSSKPSGVSIFFGAEPQPTITNNNSLSGPLQTGQPFRIGRRSGGSMLHGSVARIRVFDYVLSGDELSEIIASDLLSAPATRKFAEASTGSQAAETKTSVENVLLAEYSAIVDPNGGNEYAKASSRLEEARRAADEFRENIPTCMVMQERETPRETFVLSRGQYNQPDLQRQVFPSVPTFLGALPSGRADRLALAEWIVSRDNPLTARVVANRLWGRFFGRGLVKTEENLGVQCDPPSHPELLDWLAVELMDSGWDLQHLTRLVLTSKTYQQSTVADPERYREEPDNRLLERGPRRRLQAEFVRDQALSVGGLLTDRIGGASVFPYQPSGLWDELAGGANEGSYKQSRGPDLYRRSLYTYRKRTVPHPTTAVFDAPGFEICTVKRSLTNTPLQALALLNDPTYVEAARKLAERMILEGGQNPRDRVSYGFRLVTSRRPSELEVTQLCASLEKQKAHFAGAEERVDQFLVTGDAHPDPSLDRPELAAYAIIGSLLLNLDESITTE</sequence>
<accession>A0A5C5XXC2</accession>
<dbReference type="InterPro" id="IPR011444">
    <property type="entry name" value="DUF1549"/>
</dbReference>
<name>A0A5C5XXC2_9BACT</name>
<keyword evidence="5" id="KW-1185">Reference proteome</keyword>
<dbReference type="AlphaFoldDB" id="A0A5C5XXC2"/>
<dbReference type="GO" id="GO:0009055">
    <property type="term" value="F:electron transfer activity"/>
    <property type="evidence" value="ECO:0007669"/>
    <property type="project" value="InterPro"/>
</dbReference>
<dbReference type="EMBL" id="SJPO01000017">
    <property type="protein sequence ID" value="TWT66252.1"/>
    <property type="molecule type" value="Genomic_DNA"/>
</dbReference>
<evidence type="ECO:0000313" key="5">
    <source>
        <dbReference type="Proteomes" id="UP000318478"/>
    </source>
</evidence>
<proteinExistence type="predicted"/>
<dbReference type="Pfam" id="PF07635">
    <property type="entry name" value="PSCyt1"/>
    <property type="match status" value="1"/>
</dbReference>
<dbReference type="Pfam" id="PF13385">
    <property type="entry name" value="Laminin_G_3"/>
    <property type="match status" value="1"/>
</dbReference>
<dbReference type="Pfam" id="PF07583">
    <property type="entry name" value="PSCyt2"/>
    <property type="match status" value="1"/>
</dbReference>
<protein>
    <submittedName>
        <fullName evidence="4">Planctomycete cytochrome C</fullName>
    </submittedName>
</protein>
<feature type="domain" description="Cytochrome C Planctomycete-type" evidence="3">
    <location>
        <begin position="82"/>
        <end position="135"/>
    </location>
</feature>
<dbReference type="Proteomes" id="UP000318478">
    <property type="component" value="Unassembled WGS sequence"/>
</dbReference>
<comment type="caution">
    <text evidence="4">The sequence shown here is derived from an EMBL/GenBank/DDBJ whole genome shotgun (WGS) entry which is preliminary data.</text>
</comment>
<dbReference type="InterPro" id="IPR013320">
    <property type="entry name" value="ConA-like_dom_sf"/>
</dbReference>
<dbReference type="OrthoDB" id="127107at2"/>